<evidence type="ECO:0000256" key="4">
    <source>
        <dbReference type="SAM" id="SignalP"/>
    </source>
</evidence>
<accession>A0A918J0L3</accession>
<keyword evidence="2" id="KW-0677">Repeat</keyword>
<gene>
    <name evidence="6" type="ORF">GCM10011452_27140</name>
</gene>
<dbReference type="Pfam" id="PF13202">
    <property type="entry name" value="EF-hand_5"/>
    <property type="match status" value="2"/>
</dbReference>
<feature type="domain" description="EF-hand" evidence="5">
    <location>
        <begin position="103"/>
        <end position="138"/>
    </location>
</feature>
<keyword evidence="1" id="KW-0479">Metal-binding</keyword>
<reference evidence="6" key="2">
    <citation type="submission" date="2020-09" db="EMBL/GenBank/DDBJ databases">
        <authorList>
            <person name="Sun Q."/>
            <person name="Kim S."/>
        </authorList>
    </citation>
    <scope>NUCLEOTIDE SEQUENCE</scope>
    <source>
        <strain evidence="6">KCTC 23714</strain>
    </source>
</reference>
<sequence>MQKRSFAYTAALAAILVGGLGSAALADRMRDGGMMGHMGMMGGPMMGPMFDFDTVDANKDGKITADEFKAHRVAEMKAVDSDGDGKITAEELTAMHMKAAEARAKAMAPQMLERMDVDGDGAVSVTELLAMPGPGAQMIDRLDADGDGAVTKAELEAARANPEGMMGHGMGEGHGMDDGHGRGHGKHGQGYGGTTGN</sequence>
<dbReference type="RefSeq" id="WP_229804180.1">
    <property type="nucleotide sequence ID" value="NZ_BMYQ01000009.1"/>
</dbReference>
<evidence type="ECO:0000259" key="5">
    <source>
        <dbReference type="PROSITE" id="PS50222"/>
    </source>
</evidence>
<feature type="region of interest" description="Disordered" evidence="3">
    <location>
        <begin position="163"/>
        <end position="197"/>
    </location>
</feature>
<dbReference type="PANTHER" id="PTHR10827">
    <property type="entry name" value="RETICULOCALBIN"/>
    <property type="match status" value="1"/>
</dbReference>
<evidence type="ECO:0000256" key="2">
    <source>
        <dbReference type="ARBA" id="ARBA00022737"/>
    </source>
</evidence>
<evidence type="ECO:0000313" key="7">
    <source>
        <dbReference type="Proteomes" id="UP000628984"/>
    </source>
</evidence>
<dbReference type="PROSITE" id="PS00018">
    <property type="entry name" value="EF_HAND_1"/>
    <property type="match status" value="3"/>
</dbReference>
<evidence type="ECO:0000256" key="3">
    <source>
        <dbReference type="SAM" id="MobiDB-lite"/>
    </source>
</evidence>
<dbReference type="InterPro" id="IPR018247">
    <property type="entry name" value="EF_Hand_1_Ca_BS"/>
</dbReference>
<keyword evidence="7" id="KW-1185">Reference proteome</keyword>
<reference evidence="6" key="1">
    <citation type="journal article" date="2014" name="Int. J. Syst. Evol. Microbiol.">
        <title>Complete genome sequence of Corynebacterium casei LMG S-19264T (=DSM 44701T), isolated from a smear-ripened cheese.</title>
        <authorList>
            <consortium name="US DOE Joint Genome Institute (JGI-PGF)"/>
            <person name="Walter F."/>
            <person name="Albersmeier A."/>
            <person name="Kalinowski J."/>
            <person name="Ruckert C."/>
        </authorList>
    </citation>
    <scope>NUCLEOTIDE SEQUENCE</scope>
    <source>
        <strain evidence="6">KCTC 23714</strain>
    </source>
</reference>
<dbReference type="PROSITE" id="PS50222">
    <property type="entry name" value="EF_HAND_2"/>
    <property type="match status" value="2"/>
</dbReference>
<dbReference type="PANTHER" id="PTHR10827:SF98">
    <property type="entry name" value="45 KDA CALCIUM-BINDING PROTEIN"/>
    <property type="match status" value="1"/>
</dbReference>
<organism evidence="6 7">
    <name type="scientific">Gemmobacter lanyuensis</name>
    <dbReference type="NCBI Taxonomy" id="1054497"/>
    <lineage>
        <taxon>Bacteria</taxon>
        <taxon>Pseudomonadati</taxon>
        <taxon>Pseudomonadota</taxon>
        <taxon>Alphaproteobacteria</taxon>
        <taxon>Rhodobacterales</taxon>
        <taxon>Paracoccaceae</taxon>
        <taxon>Gemmobacter</taxon>
    </lineage>
</organism>
<dbReference type="InterPro" id="IPR011992">
    <property type="entry name" value="EF-hand-dom_pair"/>
</dbReference>
<keyword evidence="4" id="KW-0732">Signal</keyword>
<dbReference type="EMBL" id="BMYQ01000009">
    <property type="protein sequence ID" value="GGW37330.1"/>
    <property type="molecule type" value="Genomic_DNA"/>
</dbReference>
<name>A0A918J0L3_9RHOB</name>
<proteinExistence type="predicted"/>
<evidence type="ECO:0000256" key="1">
    <source>
        <dbReference type="ARBA" id="ARBA00022723"/>
    </source>
</evidence>
<dbReference type="AlphaFoldDB" id="A0A918J0L3"/>
<dbReference type="Proteomes" id="UP000628984">
    <property type="component" value="Unassembled WGS sequence"/>
</dbReference>
<feature type="chain" id="PRO_5037226106" description="EF-hand domain-containing protein" evidence="4">
    <location>
        <begin position="27"/>
        <end position="197"/>
    </location>
</feature>
<comment type="caution">
    <text evidence="6">The sequence shown here is derived from an EMBL/GenBank/DDBJ whole genome shotgun (WGS) entry which is preliminary data.</text>
</comment>
<dbReference type="Pfam" id="PF13499">
    <property type="entry name" value="EF-hand_7"/>
    <property type="match status" value="1"/>
</dbReference>
<evidence type="ECO:0000313" key="6">
    <source>
        <dbReference type="EMBL" id="GGW37330.1"/>
    </source>
</evidence>
<dbReference type="Gene3D" id="1.10.238.10">
    <property type="entry name" value="EF-hand"/>
    <property type="match status" value="2"/>
</dbReference>
<feature type="signal peptide" evidence="4">
    <location>
        <begin position="1"/>
        <end position="26"/>
    </location>
</feature>
<dbReference type="GO" id="GO:0005509">
    <property type="term" value="F:calcium ion binding"/>
    <property type="evidence" value="ECO:0007669"/>
    <property type="project" value="InterPro"/>
</dbReference>
<dbReference type="CDD" id="cd00051">
    <property type="entry name" value="EFh"/>
    <property type="match status" value="1"/>
</dbReference>
<feature type="compositionally biased region" description="Gly residues" evidence="3">
    <location>
        <begin position="188"/>
        <end position="197"/>
    </location>
</feature>
<feature type="domain" description="EF-hand" evidence="5">
    <location>
        <begin position="76"/>
        <end position="102"/>
    </location>
</feature>
<dbReference type="SUPFAM" id="SSF47473">
    <property type="entry name" value="EF-hand"/>
    <property type="match status" value="1"/>
</dbReference>
<protein>
    <recommendedName>
        <fullName evidence="5">EF-hand domain-containing protein</fullName>
    </recommendedName>
</protein>
<dbReference type="InterPro" id="IPR002048">
    <property type="entry name" value="EF_hand_dom"/>
</dbReference>